<dbReference type="GO" id="GO:0097550">
    <property type="term" value="C:transcription preinitiation complex"/>
    <property type="evidence" value="ECO:0007669"/>
    <property type="project" value="TreeGrafter"/>
</dbReference>
<accession>A1RX53</accession>
<dbReference type="InterPro" id="IPR013150">
    <property type="entry name" value="TFIIB_cyclin"/>
</dbReference>
<evidence type="ECO:0000313" key="7">
    <source>
        <dbReference type="Proteomes" id="UP000000641"/>
    </source>
</evidence>
<evidence type="ECO:0000313" key="6">
    <source>
        <dbReference type="EMBL" id="ABL77783.1"/>
    </source>
</evidence>
<dbReference type="STRING" id="368408.Tpen_0374"/>
<protein>
    <submittedName>
        <fullName evidence="6">Transcription initiation factor IIB (TFIIB)</fullName>
    </submittedName>
</protein>
<dbReference type="PANTHER" id="PTHR11618:SF13">
    <property type="entry name" value="TRANSCRIPTION INITIATION FACTOR IIB"/>
    <property type="match status" value="1"/>
</dbReference>
<proteinExistence type="predicted"/>
<evidence type="ECO:0000259" key="5">
    <source>
        <dbReference type="Pfam" id="PF08271"/>
    </source>
</evidence>
<dbReference type="SUPFAM" id="SSF57783">
    <property type="entry name" value="Zinc beta-ribbon"/>
    <property type="match status" value="1"/>
</dbReference>
<gene>
    <name evidence="6" type="ordered locus">Tpen_0374</name>
</gene>
<dbReference type="Gene3D" id="1.10.472.10">
    <property type="entry name" value="Cyclin-like"/>
    <property type="match status" value="2"/>
</dbReference>
<name>A1RX53_THEPD</name>
<dbReference type="EnsemblBacteria" id="ABL77783">
    <property type="protein sequence ID" value="ABL77783"/>
    <property type="gene ID" value="Tpen_0374"/>
</dbReference>
<dbReference type="HOGENOM" id="CLU_086891_0_0_2"/>
<dbReference type="GeneID" id="4600774"/>
<dbReference type="Gene3D" id="2.20.25.10">
    <property type="match status" value="1"/>
</dbReference>
<feature type="domain" description="Transcription factor TFIIB cyclin-like" evidence="4">
    <location>
        <begin position="219"/>
        <end position="270"/>
    </location>
</feature>
<evidence type="ECO:0000256" key="1">
    <source>
        <dbReference type="ARBA" id="ARBA00022737"/>
    </source>
</evidence>
<feature type="domain" description="TFIIB-type" evidence="5">
    <location>
        <begin position="1"/>
        <end position="42"/>
    </location>
</feature>
<evidence type="ECO:0000259" key="4">
    <source>
        <dbReference type="Pfam" id="PF00382"/>
    </source>
</evidence>
<dbReference type="Pfam" id="PF08271">
    <property type="entry name" value="Zn_Ribbon_TF"/>
    <property type="match status" value="1"/>
</dbReference>
<dbReference type="AlphaFoldDB" id="A1RX53"/>
<evidence type="ECO:0000256" key="2">
    <source>
        <dbReference type="ARBA" id="ARBA00023015"/>
    </source>
</evidence>
<dbReference type="InterPro" id="IPR036915">
    <property type="entry name" value="Cyclin-like_sf"/>
</dbReference>
<dbReference type="PRINTS" id="PR00685">
    <property type="entry name" value="TIFACTORIIB"/>
</dbReference>
<dbReference type="GO" id="GO:0017025">
    <property type="term" value="F:TBP-class protein binding"/>
    <property type="evidence" value="ECO:0007669"/>
    <property type="project" value="InterPro"/>
</dbReference>
<sequence length="279" mass="31380">MSCPNCGRKVKPILNFETGEYACPYCGYVFPESLLFTGRSARSKEEFARKVHDYPVSRGIDTTPQEISEKYKRAYYESLGKERKSASYLREVESMAKSMNLPPHLIEEVKEYFTKVQKEGLLRGRNRKAVAAAIIYYVCSKEKNVSVSLKDLEGVAGVSENDVKKAYRVLLKKGVFELGQPHVSKPSKYVYKIVGSHELQEVRSNIQLKLLADFADSLGNLLQGKKPRGIAAAAVYIIANLLGYRKTQSLIAKIAGVSTLTLRRVVKEIDENLDIYIEI</sequence>
<dbReference type="PANTHER" id="PTHR11618">
    <property type="entry name" value="TRANSCRIPTION INITIATION FACTOR IIB-RELATED"/>
    <property type="match status" value="1"/>
</dbReference>
<reference evidence="7" key="1">
    <citation type="journal article" date="2008" name="J. Bacteriol.">
        <title>Genome sequence of Thermofilum pendens reveals an exceptional loss of biosynthetic pathways without genome reduction.</title>
        <authorList>
            <person name="Anderson I."/>
            <person name="Rodriguez J."/>
            <person name="Susanti D."/>
            <person name="Porat I."/>
            <person name="Reich C."/>
            <person name="Ulrich L.E."/>
            <person name="Elkins J.G."/>
            <person name="Mavromatis K."/>
            <person name="Lykidis A."/>
            <person name="Kim E."/>
            <person name="Thompson L.S."/>
            <person name="Nolan M."/>
            <person name="Land M."/>
            <person name="Copeland A."/>
            <person name="Lapidus A."/>
            <person name="Lucas S."/>
            <person name="Detter C."/>
            <person name="Zhulin I.B."/>
            <person name="Olsen G.J."/>
            <person name="Whitman W."/>
            <person name="Mukhopadhyay B."/>
            <person name="Bristow J."/>
            <person name="Kyrpides N."/>
        </authorList>
    </citation>
    <scope>NUCLEOTIDE SEQUENCE [LARGE SCALE GENOMIC DNA]</scope>
    <source>
        <strain evidence="7">DSM 2475 / Hrk 5</strain>
    </source>
</reference>
<dbReference type="eggNOG" id="arCOG01981">
    <property type="taxonomic scope" value="Archaea"/>
</dbReference>
<dbReference type="KEGG" id="tpe:Tpen_0374"/>
<dbReference type="RefSeq" id="WP_011752048.1">
    <property type="nucleotide sequence ID" value="NC_008698.1"/>
</dbReference>
<dbReference type="InterPro" id="IPR000812">
    <property type="entry name" value="TFIIB"/>
</dbReference>
<organism evidence="6 7">
    <name type="scientific">Thermofilum pendens (strain DSM 2475 / Hrk 5)</name>
    <dbReference type="NCBI Taxonomy" id="368408"/>
    <lineage>
        <taxon>Archaea</taxon>
        <taxon>Thermoproteota</taxon>
        <taxon>Thermoprotei</taxon>
        <taxon>Thermofilales</taxon>
        <taxon>Thermofilaceae</taxon>
        <taxon>Thermofilum</taxon>
    </lineage>
</organism>
<evidence type="ECO:0000256" key="3">
    <source>
        <dbReference type="ARBA" id="ARBA00023163"/>
    </source>
</evidence>
<dbReference type="EMBL" id="CP000505">
    <property type="protein sequence ID" value="ABL77783.1"/>
    <property type="molecule type" value="Genomic_DNA"/>
</dbReference>
<keyword evidence="3" id="KW-0804">Transcription</keyword>
<dbReference type="InterPro" id="IPR013137">
    <property type="entry name" value="Znf_TFIIB"/>
</dbReference>
<dbReference type="Pfam" id="PF00382">
    <property type="entry name" value="TFIIB"/>
    <property type="match status" value="2"/>
</dbReference>
<dbReference type="SUPFAM" id="SSF47954">
    <property type="entry name" value="Cyclin-like"/>
    <property type="match status" value="2"/>
</dbReference>
<keyword evidence="1" id="KW-0677">Repeat</keyword>
<keyword evidence="7" id="KW-1185">Reference proteome</keyword>
<keyword evidence="2" id="KW-0805">Transcription regulation</keyword>
<dbReference type="GO" id="GO:0070897">
    <property type="term" value="P:transcription preinitiation complex assembly"/>
    <property type="evidence" value="ECO:0007669"/>
    <property type="project" value="InterPro"/>
</dbReference>
<feature type="domain" description="Transcription factor TFIIB cyclin-like" evidence="4">
    <location>
        <begin position="89"/>
        <end position="172"/>
    </location>
</feature>
<dbReference type="Proteomes" id="UP000000641">
    <property type="component" value="Chromosome"/>
</dbReference>